<dbReference type="Gene3D" id="3.30.200.20">
    <property type="entry name" value="Phosphorylase Kinase, domain 1"/>
    <property type="match status" value="1"/>
</dbReference>
<keyword evidence="2" id="KW-1015">Disulfide bond</keyword>
<dbReference type="InterPro" id="IPR001480">
    <property type="entry name" value="Bulb-type_lectin_dom"/>
</dbReference>
<evidence type="ECO:0000259" key="6">
    <source>
        <dbReference type="PROSITE" id="PS50927"/>
    </source>
</evidence>
<dbReference type="AlphaFoldDB" id="A0AAD5P507"/>
<dbReference type="FunFam" id="2.90.10.30:FF:000003">
    <property type="entry name" value="Os04g0303100 protein"/>
    <property type="match status" value="1"/>
</dbReference>
<keyword evidence="4" id="KW-1133">Transmembrane helix</keyword>
<dbReference type="PROSITE" id="PS50948">
    <property type="entry name" value="PAN"/>
    <property type="match status" value="1"/>
</dbReference>
<feature type="domain" description="Bulb-type lectin" evidence="6">
    <location>
        <begin position="70"/>
        <end position="185"/>
    </location>
</feature>
<dbReference type="Gene3D" id="2.90.10.10">
    <property type="entry name" value="Bulb-type lectin domain"/>
    <property type="match status" value="1"/>
</dbReference>
<keyword evidence="3" id="KW-0325">Glycoprotein</keyword>
<sequence length="640" mass="71934">MMIPCKNLLQLFIIFLYSANLLTAQSDDDYDYPSAQLSTSWTNSNFSAINITKPSDSSQLIMRIILLNLPSGSGIGFAFGFLSNLSSGSSFLAAASVRIRRDFRTEYVHRSDVEVFWLANRNKPVHENATLLLHTNGDLILRDVDGALVWSTNTSNMSVVGLQMLETGNLVLQDRNNRTIWQSFDHPTDTLLPGQKLMAGQKLVARASANDWNEGRFYLSVTSEGLFAFYKSNVPRMYLNFTVYGIKESEQPSYIRSVNGTLALYMLSAEPSEPDVVLSRPVDNTAIGYMRFDSDGHFRFYNDSMEPVDLLSDVLLECDYPSICGDYGLCSNGQCSCPAGFARELVSDGRSESQCTEINPPTCENRISPALLQLQDVHYFNYVDPDAADLKGIPMESCKQACLRNCTCKAALFRFYYNITRGNCFLPSQVLSLINERRERNVYRSYAFIKISDDNELERGLPTKTRVIIGVMVGTSLVVILIAGFYILHLRKKRDMEGGIEDYLEHFSEMPMRFSYEELKLATQDFKKKLGKGGFGSVFEGTLVEEERLIDVVDKYSEDMQLHWSEVMQMMRVAVWCLQNDFNKRPSMSTVVKVLEGTIDFEASLTDVAVTTITGVTEEQFGASRATTSELLPSILSGPR</sequence>
<comment type="caution">
    <text evidence="8">The sequence shown here is derived from an EMBL/GenBank/DDBJ whole genome shotgun (WGS) entry which is preliminary data.</text>
</comment>
<evidence type="ECO:0000313" key="8">
    <source>
        <dbReference type="EMBL" id="KAI9199022.1"/>
    </source>
</evidence>
<dbReference type="CDD" id="cd00054">
    <property type="entry name" value="EGF_CA"/>
    <property type="match status" value="1"/>
</dbReference>
<dbReference type="EMBL" id="JAJSOW010000002">
    <property type="protein sequence ID" value="KAI9199022.1"/>
    <property type="molecule type" value="Genomic_DNA"/>
</dbReference>
<evidence type="ECO:0000256" key="2">
    <source>
        <dbReference type="ARBA" id="ARBA00023157"/>
    </source>
</evidence>
<dbReference type="PANTHER" id="PTHR47976:SF110">
    <property type="entry name" value="RECEPTOR-LIKE SERINE_THREONINE-PROTEIN KINASE"/>
    <property type="match status" value="1"/>
</dbReference>
<evidence type="ECO:0000259" key="7">
    <source>
        <dbReference type="PROSITE" id="PS50948"/>
    </source>
</evidence>
<proteinExistence type="predicted"/>
<dbReference type="Pfam" id="PF01453">
    <property type="entry name" value="B_lectin"/>
    <property type="match status" value="1"/>
</dbReference>
<evidence type="ECO:0000256" key="3">
    <source>
        <dbReference type="ARBA" id="ARBA00023180"/>
    </source>
</evidence>
<accession>A0AAD5P507</accession>
<dbReference type="SMART" id="SM00108">
    <property type="entry name" value="B_lectin"/>
    <property type="match status" value="1"/>
</dbReference>
<feature type="domain" description="Apple" evidence="7">
    <location>
        <begin position="363"/>
        <end position="447"/>
    </location>
</feature>
<evidence type="ECO:0000256" key="4">
    <source>
        <dbReference type="SAM" id="Phobius"/>
    </source>
</evidence>
<keyword evidence="4" id="KW-0812">Transmembrane</keyword>
<name>A0AAD5P507_ACENE</name>
<evidence type="ECO:0000256" key="5">
    <source>
        <dbReference type="SAM" id="SignalP"/>
    </source>
</evidence>
<dbReference type="InterPro" id="IPR003609">
    <property type="entry name" value="Pan_app"/>
</dbReference>
<dbReference type="Proteomes" id="UP001064489">
    <property type="component" value="Chromosome 13"/>
</dbReference>
<evidence type="ECO:0008006" key="10">
    <source>
        <dbReference type="Google" id="ProtNLM"/>
    </source>
</evidence>
<keyword evidence="9" id="KW-1185">Reference proteome</keyword>
<feature type="chain" id="PRO_5042139688" description="Receptor-like serine/threonine-protein kinase" evidence="5">
    <location>
        <begin position="25"/>
        <end position="640"/>
    </location>
</feature>
<dbReference type="CDD" id="cd00028">
    <property type="entry name" value="B_lectin"/>
    <property type="match status" value="1"/>
</dbReference>
<keyword evidence="4" id="KW-0472">Membrane</keyword>
<gene>
    <name evidence="8" type="ORF">LWI28_026099</name>
</gene>
<protein>
    <recommendedName>
        <fullName evidence="10">Receptor-like serine/threonine-protein kinase</fullName>
    </recommendedName>
</protein>
<evidence type="ECO:0000256" key="1">
    <source>
        <dbReference type="ARBA" id="ARBA00022729"/>
    </source>
</evidence>
<dbReference type="InterPro" id="IPR036426">
    <property type="entry name" value="Bulb-type_lectin_dom_sf"/>
</dbReference>
<organism evidence="8 9">
    <name type="scientific">Acer negundo</name>
    <name type="common">Box elder</name>
    <dbReference type="NCBI Taxonomy" id="4023"/>
    <lineage>
        <taxon>Eukaryota</taxon>
        <taxon>Viridiplantae</taxon>
        <taxon>Streptophyta</taxon>
        <taxon>Embryophyta</taxon>
        <taxon>Tracheophyta</taxon>
        <taxon>Spermatophyta</taxon>
        <taxon>Magnoliopsida</taxon>
        <taxon>eudicotyledons</taxon>
        <taxon>Gunneridae</taxon>
        <taxon>Pentapetalae</taxon>
        <taxon>rosids</taxon>
        <taxon>malvids</taxon>
        <taxon>Sapindales</taxon>
        <taxon>Sapindaceae</taxon>
        <taxon>Hippocastanoideae</taxon>
        <taxon>Acereae</taxon>
        <taxon>Acer</taxon>
    </lineage>
</organism>
<dbReference type="SUPFAM" id="SSF51110">
    <property type="entry name" value="alpha-D-mannose-specific plant lectins"/>
    <property type="match status" value="1"/>
</dbReference>
<dbReference type="PANTHER" id="PTHR47976">
    <property type="entry name" value="G-TYPE LECTIN S-RECEPTOR-LIKE SERINE/THREONINE-PROTEIN KINASE SD2-5"/>
    <property type="match status" value="1"/>
</dbReference>
<evidence type="ECO:0000313" key="9">
    <source>
        <dbReference type="Proteomes" id="UP001064489"/>
    </source>
</evidence>
<reference evidence="8 9" key="1">
    <citation type="journal article" date="2022" name="Plant J.">
        <title>Strategies of tolerance reflected in two North American maple genomes.</title>
        <authorList>
            <person name="McEvoy S.L."/>
            <person name="Sezen U.U."/>
            <person name="Trouern-Trend A."/>
            <person name="McMahon S.M."/>
            <person name="Schaberg P.G."/>
            <person name="Yang J."/>
            <person name="Wegrzyn J.L."/>
            <person name="Swenson N.G."/>
        </authorList>
    </citation>
    <scope>NUCLEOTIDE SEQUENCE [LARGE SCALE GENOMIC DNA]</scope>
    <source>
        <strain evidence="8">91603</strain>
    </source>
</reference>
<feature type="transmembrane region" description="Helical" evidence="4">
    <location>
        <begin position="467"/>
        <end position="488"/>
    </location>
</feature>
<dbReference type="PROSITE" id="PS50927">
    <property type="entry name" value="BULB_LECTIN"/>
    <property type="match status" value="1"/>
</dbReference>
<keyword evidence="1 5" id="KW-0732">Signal</keyword>
<dbReference type="InterPro" id="IPR051343">
    <property type="entry name" value="G-type_lectin_kinases/EP1-like"/>
</dbReference>
<feature type="signal peptide" evidence="5">
    <location>
        <begin position="1"/>
        <end position="24"/>
    </location>
</feature>